<reference evidence="1 2" key="1">
    <citation type="submission" date="2019-06" db="EMBL/GenBank/DDBJ databases">
        <title>Genomic Encyclopedia of Archaeal and Bacterial Type Strains, Phase II (KMG-II): from individual species to whole genera.</title>
        <authorList>
            <person name="Goeker M."/>
        </authorList>
    </citation>
    <scope>NUCLEOTIDE SEQUENCE [LARGE SCALE GENOMIC DNA]</scope>
    <source>
        <strain evidence="1 2">DSM 18423</strain>
    </source>
</reference>
<evidence type="ECO:0000313" key="2">
    <source>
        <dbReference type="Proteomes" id="UP000320582"/>
    </source>
</evidence>
<evidence type="ECO:0000313" key="1">
    <source>
        <dbReference type="EMBL" id="TQM94898.1"/>
    </source>
</evidence>
<dbReference type="AlphaFoldDB" id="A0A543KII3"/>
<sequence>MLTRDRRVNIGIKFHRLISQLVRRQPEICLQFLIVGVMCPLALELLCDSSVIDLADGLADRIPQQLEGGERLLSHDPGVYLGCLLVGLFDDLAGLFGGLSMGGHYLPVDAVERVFFCFLGQGGSRFFGILQP</sequence>
<gene>
    <name evidence="1" type="ORF">BD293_3589</name>
</gene>
<protein>
    <submittedName>
        <fullName evidence="1">Uncharacterized protein</fullName>
    </submittedName>
</protein>
<organism evidence="1 2">
    <name type="scientific">Roseinatronobacter monicus</name>
    <dbReference type="NCBI Taxonomy" id="393481"/>
    <lineage>
        <taxon>Bacteria</taxon>
        <taxon>Pseudomonadati</taxon>
        <taxon>Pseudomonadota</taxon>
        <taxon>Alphaproteobacteria</taxon>
        <taxon>Rhodobacterales</taxon>
        <taxon>Paracoccaceae</taxon>
        <taxon>Roseinatronobacter</taxon>
    </lineage>
</organism>
<proteinExistence type="predicted"/>
<comment type="caution">
    <text evidence="1">The sequence shown here is derived from an EMBL/GenBank/DDBJ whole genome shotgun (WGS) entry which is preliminary data.</text>
</comment>
<dbReference type="Proteomes" id="UP000320582">
    <property type="component" value="Unassembled WGS sequence"/>
</dbReference>
<name>A0A543KII3_9RHOB</name>
<accession>A0A543KII3</accession>
<keyword evidence="2" id="KW-1185">Reference proteome</keyword>
<dbReference type="EMBL" id="VFPT01000001">
    <property type="protein sequence ID" value="TQM94898.1"/>
    <property type="molecule type" value="Genomic_DNA"/>
</dbReference>